<keyword evidence="3" id="KW-1185">Reference proteome</keyword>
<evidence type="ECO:0008006" key="4">
    <source>
        <dbReference type="Google" id="ProtNLM"/>
    </source>
</evidence>
<dbReference type="HOGENOM" id="CLU_084389_0_0_1"/>
<evidence type="ECO:0000256" key="1">
    <source>
        <dbReference type="SAM" id="MobiDB-lite"/>
    </source>
</evidence>
<dbReference type="InterPro" id="IPR012337">
    <property type="entry name" value="RNaseH-like_sf"/>
</dbReference>
<dbReference type="SUPFAM" id="SSF53098">
    <property type="entry name" value="Ribonuclease H-like"/>
    <property type="match status" value="1"/>
</dbReference>
<feature type="compositionally biased region" description="Polar residues" evidence="1">
    <location>
        <begin position="141"/>
        <end position="153"/>
    </location>
</feature>
<proteinExistence type="predicted"/>
<gene>
    <name evidence="2" type="ORF">PAXRUDRAFT_152310</name>
</gene>
<sequence>QKTAPDPLAIYEDYCFAGQPPSLFIMLVKHILSVTANLASCERLFSTFSATLTKLQNQLGASTLQSLAELKMHIWDQKLQKGVKDQIKQHFGEQKRAKQSKVATHTASGLITVFALTQPPTFNPQLLPVGVVPSPSIDPSHYNTFSQPTSQLDESPDSDQDHLLSTSRLRALIDSHITQGRKDDEDSAPVIQVLFNFSSLHWTEVCSSVAKQSFDDELALYDLIDMDAPGEEDFKFKVDGTTQEAILGGMDS</sequence>
<dbReference type="STRING" id="930991.A0A0D0DYH7"/>
<evidence type="ECO:0000313" key="2">
    <source>
        <dbReference type="EMBL" id="KIK87955.1"/>
    </source>
</evidence>
<reference evidence="3" key="2">
    <citation type="submission" date="2015-01" db="EMBL/GenBank/DDBJ databases">
        <title>Evolutionary Origins and Diversification of the Mycorrhizal Mutualists.</title>
        <authorList>
            <consortium name="DOE Joint Genome Institute"/>
            <consortium name="Mycorrhizal Genomics Consortium"/>
            <person name="Kohler A."/>
            <person name="Kuo A."/>
            <person name="Nagy L.G."/>
            <person name="Floudas D."/>
            <person name="Copeland A."/>
            <person name="Barry K.W."/>
            <person name="Cichocki N."/>
            <person name="Veneault-Fourrey C."/>
            <person name="LaButti K."/>
            <person name="Lindquist E.A."/>
            <person name="Lipzen A."/>
            <person name="Lundell T."/>
            <person name="Morin E."/>
            <person name="Murat C."/>
            <person name="Riley R."/>
            <person name="Ohm R."/>
            <person name="Sun H."/>
            <person name="Tunlid A."/>
            <person name="Henrissat B."/>
            <person name="Grigoriev I.V."/>
            <person name="Hibbett D.S."/>
            <person name="Martin F."/>
        </authorList>
    </citation>
    <scope>NUCLEOTIDE SEQUENCE [LARGE SCALE GENOMIC DNA]</scope>
    <source>
        <strain evidence="3">Ve08.2h10</strain>
    </source>
</reference>
<organism evidence="2 3">
    <name type="scientific">Paxillus rubicundulus Ve08.2h10</name>
    <dbReference type="NCBI Taxonomy" id="930991"/>
    <lineage>
        <taxon>Eukaryota</taxon>
        <taxon>Fungi</taxon>
        <taxon>Dikarya</taxon>
        <taxon>Basidiomycota</taxon>
        <taxon>Agaricomycotina</taxon>
        <taxon>Agaricomycetes</taxon>
        <taxon>Agaricomycetidae</taxon>
        <taxon>Boletales</taxon>
        <taxon>Paxilineae</taxon>
        <taxon>Paxillaceae</taxon>
        <taxon>Paxillus</taxon>
    </lineage>
</organism>
<dbReference type="OrthoDB" id="3270501at2759"/>
<reference evidence="2 3" key="1">
    <citation type="submission" date="2014-04" db="EMBL/GenBank/DDBJ databases">
        <authorList>
            <consortium name="DOE Joint Genome Institute"/>
            <person name="Kuo A."/>
            <person name="Kohler A."/>
            <person name="Jargeat P."/>
            <person name="Nagy L.G."/>
            <person name="Floudas D."/>
            <person name="Copeland A."/>
            <person name="Barry K.W."/>
            <person name="Cichocki N."/>
            <person name="Veneault-Fourrey C."/>
            <person name="LaButti K."/>
            <person name="Lindquist E.A."/>
            <person name="Lipzen A."/>
            <person name="Lundell T."/>
            <person name="Morin E."/>
            <person name="Murat C."/>
            <person name="Sun H."/>
            <person name="Tunlid A."/>
            <person name="Henrissat B."/>
            <person name="Grigoriev I.V."/>
            <person name="Hibbett D.S."/>
            <person name="Martin F."/>
            <person name="Nordberg H.P."/>
            <person name="Cantor M.N."/>
            <person name="Hua S.X."/>
        </authorList>
    </citation>
    <scope>NUCLEOTIDE SEQUENCE [LARGE SCALE GENOMIC DNA]</scope>
    <source>
        <strain evidence="2 3">Ve08.2h10</strain>
    </source>
</reference>
<protein>
    <recommendedName>
        <fullName evidence="4">HAT C-terminal dimerisation domain-containing protein</fullName>
    </recommendedName>
</protein>
<evidence type="ECO:0000313" key="3">
    <source>
        <dbReference type="Proteomes" id="UP000054538"/>
    </source>
</evidence>
<feature type="region of interest" description="Disordered" evidence="1">
    <location>
        <begin position="138"/>
        <end position="161"/>
    </location>
</feature>
<dbReference type="InParanoid" id="A0A0D0DYH7"/>
<dbReference type="EMBL" id="KN825539">
    <property type="protein sequence ID" value="KIK87955.1"/>
    <property type="molecule type" value="Genomic_DNA"/>
</dbReference>
<accession>A0A0D0DYH7</accession>
<dbReference type="AlphaFoldDB" id="A0A0D0DYH7"/>
<dbReference type="Proteomes" id="UP000054538">
    <property type="component" value="Unassembled WGS sequence"/>
</dbReference>
<name>A0A0D0DYH7_9AGAM</name>
<feature type="non-terminal residue" evidence="2">
    <location>
        <position position="1"/>
    </location>
</feature>